<dbReference type="PANTHER" id="PTHR15332">
    <property type="entry name" value="PROPROTEIN CONVERTASE SUBTILISIN_KEXIN TYPE 5-LIKE"/>
    <property type="match status" value="1"/>
</dbReference>
<dbReference type="KEGG" id="eiv:EIN_161400"/>
<dbReference type="InterPro" id="IPR026906">
    <property type="entry name" value="LRR_5"/>
</dbReference>
<dbReference type="EMBL" id="KB206960">
    <property type="protein sequence ID" value="ELP86546.1"/>
    <property type="molecule type" value="Genomic_DNA"/>
</dbReference>
<dbReference type="GeneID" id="14885509"/>
<keyword evidence="2" id="KW-1185">Reference proteome</keyword>
<name>A0A0A1TYF0_ENTIV</name>
<dbReference type="Pfam" id="PF13306">
    <property type="entry name" value="LRR_5"/>
    <property type="match status" value="1"/>
</dbReference>
<dbReference type="VEuPathDB" id="AmoebaDB:EIN_161400"/>
<gene>
    <name evidence="1" type="ORF">EIN_161400</name>
</gene>
<dbReference type="SMART" id="SM00261">
    <property type="entry name" value="FU"/>
    <property type="match status" value="8"/>
</dbReference>
<evidence type="ECO:0000313" key="1">
    <source>
        <dbReference type="EMBL" id="ELP86546.1"/>
    </source>
</evidence>
<organism evidence="1 2">
    <name type="scientific">Entamoeba invadens IP1</name>
    <dbReference type="NCBI Taxonomy" id="370355"/>
    <lineage>
        <taxon>Eukaryota</taxon>
        <taxon>Amoebozoa</taxon>
        <taxon>Evosea</taxon>
        <taxon>Archamoebae</taxon>
        <taxon>Mastigamoebida</taxon>
        <taxon>Entamoebidae</taxon>
        <taxon>Entamoeba</taxon>
    </lineage>
</organism>
<evidence type="ECO:0000313" key="2">
    <source>
        <dbReference type="Proteomes" id="UP000014680"/>
    </source>
</evidence>
<protein>
    <submittedName>
        <fullName evidence="1">Uncharacterized protein</fullName>
    </submittedName>
</protein>
<dbReference type="RefSeq" id="XP_004185892.1">
    <property type="nucleotide sequence ID" value="XM_004185844.1"/>
</dbReference>
<dbReference type="PANTHER" id="PTHR15332:SF175">
    <property type="entry name" value="PROPROTEIN CONVERTASE SUBTILISIN_KEXIN TYPE 5-LIKE"/>
    <property type="match status" value="1"/>
</dbReference>
<dbReference type="InterPro" id="IPR009030">
    <property type="entry name" value="Growth_fac_rcpt_cys_sf"/>
</dbReference>
<dbReference type="Gene3D" id="2.10.220.10">
    <property type="entry name" value="Hormone Receptor, Insulin-like Growth Factor Receptor 1, Chain A, domain 2"/>
    <property type="match status" value="4"/>
</dbReference>
<reference evidence="1 2" key="1">
    <citation type="submission" date="2012-10" db="EMBL/GenBank/DDBJ databases">
        <authorList>
            <person name="Zafar N."/>
            <person name="Inman J."/>
            <person name="Hall N."/>
            <person name="Lorenzi H."/>
            <person name="Caler E."/>
        </authorList>
    </citation>
    <scope>NUCLEOTIDE SEQUENCE [LARGE SCALE GENOMIC DNA]</scope>
    <source>
        <strain evidence="1 2">IP1</strain>
    </source>
</reference>
<dbReference type="InterPro" id="IPR006212">
    <property type="entry name" value="Furin_repeat"/>
</dbReference>
<dbReference type="SUPFAM" id="SSF57184">
    <property type="entry name" value="Growth factor receptor domain"/>
    <property type="match status" value="3"/>
</dbReference>
<dbReference type="OMA" id="GACDIQD"/>
<dbReference type="Proteomes" id="UP000014680">
    <property type="component" value="Unassembled WGS sequence"/>
</dbReference>
<proteinExistence type="predicted"/>
<dbReference type="OrthoDB" id="300641at2759"/>
<accession>A0A0A1TYF0</accession>
<sequence>MMYIGELAFHSSGITSVTTPKTITLLGTQIFDSCLKLTSVDLNGLTQLTTKIFSGCTALKTISGFDGVETIDAAALTGITIPSIHLYPSLVTLNDDLSSFTNIFFHGDAQPKTVTTSLNTGLKIYVKESFTGTFGIVDVMKARCDSSHAIVLEIITDEIVNGDDCRPCETGSNSGDGVTDICEQNSGGDTPTTCSVANCQTCDIDFTTLCDTCNGTNKLSVDKTTCSANCSSGEYEMNSTTCVACSVSMCATCTKETAATKCDSCKNSLKLSSDKTACGTTCPNGEIDNNGICSKCSVKNCITCTTDPTTKCDSCNTGYNLYYNKTKCGTKCPDGEYSGTTNICNKCTVSNCKTCDTNNTKCDTCIDNNKLSADKTKCSTSCAAGEYENGNNMCTTCGVANCGSCTSSEPNKCISCTGTNKLSVDKTKCSSTCPSGQTFINNNTCISCSVSLCSVCDADSTKCEKCSATNVVQIDQLACIEKCPNGEYAKGNNKQCTKCTTMNCATCDTYDTYDVCTSCTSPYVLNTTTKLCNPPQSDCGDGKFGMTPNCENCGVENCKMCVDKTSCNKCLNGFDIYFENKCLQKCPSGYFKSQTICEKCKETYDTPCTDKECRICTIDNNKDAAVQVAIEVVMFMLFIIMI</sequence>
<dbReference type="AlphaFoldDB" id="A0A0A1TYF0"/>